<evidence type="ECO:0000256" key="3">
    <source>
        <dbReference type="ARBA" id="ARBA00022475"/>
    </source>
</evidence>
<dbReference type="InterPro" id="IPR032816">
    <property type="entry name" value="VTT_dom"/>
</dbReference>
<keyword evidence="6 7" id="KW-0472">Membrane</keyword>
<evidence type="ECO:0000256" key="6">
    <source>
        <dbReference type="ARBA" id="ARBA00023136"/>
    </source>
</evidence>
<dbReference type="Pfam" id="PF09335">
    <property type="entry name" value="VTT_dom"/>
    <property type="match status" value="1"/>
</dbReference>
<feature type="transmembrane region" description="Helical" evidence="7">
    <location>
        <begin position="167"/>
        <end position="189"/>
    </location>
</feature>
<feature type="transmembrane region" description="Helical" evidence="7">
    <location>
        <begin position="16"/>
        <end position="39"/>
    </location>
</feature>
<evidence type="ECO:0000256" key="4">
    <source>
        <dbReference type="ARBA" id="ARBA00022692"/>
    </source>
</evidence>
<keyword evidence="3 7" id="KW-1003">Cell membrane</keyword>
<comment type="similarity">
    <text evidence="2 7">Belongs to the DedA family.</text>
</comment>
<evidence type="ECO:0000313" key="9">
    <source>
        <dbReference type="EMBL" id="MBC8178507.1"/>
    </source>
</evidence>
<keyword evidence="5 7" id="KW-1133">Transmembrane helix</keyword>
<dbReference type="PANTHER" id="PTHR30353">
    <property type="entry name" value="INNER MEMBRANE PROTEIN DEDA-RELATED"/>
    <property type="match status" value="1"/>
</dbReference>
<keyword evidence="4 7" id="KW-0812">Transmembrane</keyword>
<feature type="transmembrane region" description="Helical" evidence="7">
    <location>
        <begin position="102"/>
        <end position="124"/>
    </location>
</feature>
<dbReference type="AlphaFoldDB" id="A0A8J6T5D6"/>
<dbReference type="Proteomes" id="UP000650524">
    <property type="component" value="Unassembled WGS sequence"/>
</dbReference>
<sequence length="204" mass="22237">MHLPASSVLWGITLSLYMGGLGIPLPENALIIAGGYSIYQGICPVAVGIPLWYAALICGDITLFLLVRWLFSRAPFSHVLDRFVRPEKLEKYKKAFSRHGGWTLFLARFTFGIRAAAYVAAGAANYPLRRFLVVDSASVGIQLLLFIGIGYYGSGQIEWAKAAVHEIAILLAVFALLSILVSIVAAVLIKRFAKQKTDVTASHV</sequence>
<protein>
    <submittedName>
        <fullName evidence="9">VTT domain-containing protein</fullName>
    </submittedName>
</protein>
<evidence type="ECO:0000259" key="8">
    <source>
        <dbReference type="Pfam" id="PF09335"/>
    </source>
</evidence>
<dbReference type="InterPro" id="IPR032818">
    <property type="entry name" value="DedA-like"/>
</dbReference>
<organism evidence="9 10">
    <name type="scientific">Candidatus Desulfacyla euxinica</name>
    <dbReference type="NCBI Taxonomy" id="2841693"/>
    <lineage>
        <taxon>Bacteria</taxon>
        <taxon>Deltaproteobacteria</taxon>
        <taxon>Candidatus Desulfacyla</taxon>
    </lineage>
</organism>
<evidence type="ECO:0000256" key="7">
    <source>
        <dbReference type="RuleBase" id="RU367016"/>
    </source>
</evidence>
<evidence type="ECO:0000256" key="5">
    <source>
        <dbReference type="ARBA" id="ARBA00022989"/>
    </source>
</evidence>
<gene>
    <name evidence="9" type="ORF">H8E19_13965</name>
</gene>
<feature type="transmembrane region" description="Helical" evidence="7">
    <location>
        <begin position="51"/>
        <end position="71"/>
    </location>
</feature>
<comment type="caution">
    <text evidence="9">The sequence shown here is derived from an EMBL/GenBank/DDBJ whole genome shotgun (WGS) entry which is preliminary data.</text>
</comment>
<reference evidence="9 10" key="1">
    <citation type="submission" date="2020-08" db="EMBL/GenBank/DDBJ databases">
        <title>Bridging the membrane lipid divide: bacteria of the FCB group superphylum have the potential to synthesize archaeal ether lipids.</title>
        <authorList>
            <person name="Villanueva L."/>
            <person name="Von Meijenfeldt F.A.B."/>
            <person name="Westbye A.B."/>
            <person name="Yadav S."/>
            <person name="Hopmans E.C."/>
            <person name="Dutilh B.E."/>
            <person name="Sinninghe Damste J.S."/>
        </authorList>
    </citation>
    <scope>NUCLEOTIDE SEQUENCE [LARGE SCALE GENOMIC DNA]</scope>
    <source>
        <strain evidence="9">NIOZ-UU27</strain>
    </source>
</reference>
<evidence type="ECO:0000256" key="2">
    <source>
        <dbReference type="ARBA" id="ARBA00010792"/>
    </source>
</evidence>
<name>A0A8J6T5D6_9DELT</name>
<dbReference type="GO" id="GO:0005886">
    <property type="term" value="C:plasma membrane"/>
    <property type="evidence" value="ECO:0007669"/>
    <property type="project" value="UniProtKB-SubCell"/>
</dbReference>
<proteinExistence type="inferred from homology"/>
<feature type="transmembrane region" description="Helical" evidence="7">
    <location>
        <begin position="131"/>
        <end position="152"/>
    </location>
</feature>
<feature type="domain" description="VTT" evidence="8">
    <location>
        <begin position="25"/>
        <end position="151"/>
    </location>
</feature>
<comment type="subcellular location">
    <subcellularLocation>
        <location evidence="1 7">Cell membrane</location>
        <topology evidence="1 7">Multi-pass membrane protein</topology>
    </subcellularLocation>
</comment>
<dbReference type="EMBL" id="JACNJD010000284">
    <property type="protein sequence ID" value="MBC8178507.1"/>
    <property type="molecule type" value="Genomic_DNA"/>
</dbReference>
<evidence type="ECO:0000256" key="1">
    <source>
        <dbReference type="ARBA" id="ARBA00004651"/>
    </source>
</evidence>
<accession>A0A8J6T5D6</accession>
<dbReference type="PANTHER" id="PTHR30353:SF15">
    <property type="entry name" value="INNER MEMBRANE PROTEIN YABI"/>
    <property type="match status" value="1"/>
</dbReference>
<evidence type="ECO:0000313" key="10">
    <source>
        <dbReference type="Proteomes" id="UP000650524"/>
    </source>
</evidence>